<reference evidence="11" key="1">
    <citation type="submission" date="2022-08" db="EMBL/GenBank/DDBJ databases">
        <title>Genomic Encyclopedia of Type Strains, Phase V (KMG-V): Genome sequencing to study the core and pangenomes of soil and plant-associated prokaryotes.</title>
        <authorList>
            <person name="Whitman W."/>
        </authorList>
    </citation>
    <scope>NUCLEOTIDE SEQUENCE</scope>
    <source>
        <strain evidence="11">SP2016B</strain>
    </source>
</reference>
<dbReference type="Gene3D" id="3.40.50.2300">
    <property type="match status" value="1"/>
</dbReference>
<keyword evidence="2" id="KW-0902">Two-component regulatory system</keyword>
<organism evidence="11 12">
    <name type="scientific">Salinibacter ruber</name>
    <dbReference type="NCBI Taxonomy" id="146919"/>
    <lineage>
        <taxon>Bacteria</taxon>
        <taxon>Pseudomonadati</taxon>
        <taxon>Rhodothermota</taxon>
        <taxon>Rhodothermia</taxon>
        <taxon>Rhodothermales</taxon>
        <taxon>Salinibacteraceae</taxon>
        <taxon>Salinibacter</taxon>
    </lineage>
</organism>
<feature type="compositionally biased region" description="Polar residues" evidence="8">
    <location>
        <begin position="245"/>
        <end position="254"/>
    </location>
</feature>
<evidence type="ECO:0000256" key="7">
    <source>
        <dbReference type="PROSITE-ProRule" id="PRU01091"/>
    </source>
</evidence>
<feature type="DNA-binding region" description="OmpR/PhoB-type" evidence="7">
    <location>
        <begin position="140"/>
        <end position="239"/>
    </location>
</feature>
<name>A0A9X2RCW8_9BACT</name>
<evidence type="ECO:0000259" key="9">
    <source>
        <dbReference type="PROSITE" id="PS50110"/>
    </source>
</evidence>
<evidence type="ECO:0000259" key="10">
    <source>
        <dbReference type="PROSITE" id="PS51755"/>
    </source>
</evidence>
<evidence type="ECO:0000256" key="6">
    <source>
        <dbReference type="PROSITE-ProRule" id="PRU00169"/>
    </source>
</evidence>
<evidence type="ECO:0000256" key="8">
    <source>
        <dbReference type="SAM" id="MobiDB-lite"/>
    </source>
</evidence>
<evidence type="ECO:0000313" key="11">
    <source>
        <dbReference type="EMBL" id="MCS3865779.1"/>
    </source>
</evidence>
<dbReference type="RefSeq" id="WP_258004992.1">
    <property type="nucleotide sequence ID" value="NZ_JACIFG010000011.1"/>
</dbReference>
<keyword evidence="5" id="KW-0804">Transcription</keyword>
<evidence type="ECO:0000313" key="12">
    <source>
        <dbReference type="Proteomes" id="UP001155034"/>
    </source>
</evidence>
<dbReference type="InterPro" id="IPR001867">
    <property type="entry name" value="OmpR/PhoB-type_DNA-bd"/>
</dbReference>
<gene>
    <name evidence="11" type="ORF">GGP82_002341</name>
</gene>
<keyword evidence="3" id="KW-0805">Transcription regulation</keyword>
<dbReference type="PROSITE" id="PS50110">
    <property type="entry name" value="RESPONSE_REGULATORY"/>
    <property type="match status" value="1"/>
</dbReference>
<sequence>MPFSSSATGASEARLLIAEDDPDLGSSLESFFAQHGYEVHHAMEGEDALQEMTTLPPYDLVLLDVRLPQKDGFEVLREARQSGVDSPVIMLTVKDEHEHKLRGFDLGADDYVTKPFDAKELAARVEAVLSRSQSALPDTGDVFAFGNVSVHFPDETVTRDSEPVGLTDLEFDILTYFIEHRGRTVSREQLLRDVWGISGDITTRTIDRHVASLRKKIEPTPDEPAYLQTVYGIGYKFVTDDVSGPSPSASQTDQHLPPENIRRHRSAFHEEKRKGPRSWRGAPWLPHADHR</sequence>
<dbReference type="Gene3D" id="1.10.10.10">
    <property type="entry name" value="Winged helix-like DNA-binding domain superfamily/Winged helix DNA-binding domain"/>
    <property type="match status" value="1"/>
</dbReference>
<dbReference type="Pfam" id="PF00486">
    <property type="entry name" value="Trans_reg_C"/>
    <property type="match status" value="1"/>
</dbReference>
<evidence type="ECO:0000256" key="3">
    <source>
        <dbReference type="ARBA" id="ARBA00023015"/>
    </source>
</evidence>
<dbReference type="SUPFAM" id="SSF46894">
    <property type="entry name" value="C-terminal effector domain of the bipartite response regulators"/>
    <property type="match status" value="1"/>
</dbReference>
<accession>A0A9X2RCW8</accession>
<dbReference type="PANTHER" id="PTHR48111">
    <property type="entry name" value="REGULATOR OF RPOS"/>
    <property type="match status" value="1"/>
</dbReference>
<dbReference type="Pfam" id="PF00072">
    <property type="entry name" value="Response_reg"/>
    <property type="match status" value="1"/>
</dbReference>
<evidence type="ECO:0000256" key="4">
    <source>
        <dbReference type="ARBA" id="ARBA00023125"/>
    </source>
</evidence>
<keyword evidence="4 7" id="KW-0238">DNA-binding</keyword>
<evidence type="ECO:0000256" key="1">
    <source>
        <dbReference type="ARBA" id="ARBA00022553"/>
    </source>
</evidence>
<keyword evidence="1 6" id="KW-0597">Phosphoprotein</keyword>
<dbReference type="EMBL" id="JANTYZ010000006">
    <property type="protein sequence ID" value="MCS3865779.1"/>
    <property type="molecule type" value="Genomic_DNA"/>
</dbReference>
<dbReference type="SMART" id="SM00448">
    <property type="entry name" value="REC"/>
    <property type="match status" value="1"/>
</dbReference>
<evidence type="ECO:0000256" key="2">
    <source>
        <dbReference type="ARBA" id="ARBA00023012"/>
    </source>
</evidence>
<dbReference type="InterPro" id="IPR016032">
    <property type="entry name" value="Sig_transdc_resp-reg_C-effctor"/>
</dbReference>
<protein>
    <submittedName>
        <fullName evidence="11">DNA-binding response OmpR family regulator</fullName>
    </submittedName>
</protein>
<dbReference type="GO" id="GO:0005829">
    <property type="term" value="C:cytosol"/>
    <property type="evidence" value="ECO:0007669"/>
    <property type="project" value="TreeGrafter"/>
</dbReference>
<feature type="domain" description="OmpR/PhoB-type" evidence="10">
    <location>
        <begin position="140"/>
        <end position="239"/>
    </location>
</feature>
<dbReference type="GO" id="GO:0000156">
    <property type="term" value="F:phosphorelay response regulator activity"/>
    <property type="evidence" value="ECO:0007669"/>
    <property type="project" value="TreeGrafter"/>
</dbReference>
<dbReference type="Gene3D" id="6.10.250.690">
    <property type="match status" value="1"/>
</dbReference>
<dbReference type="InterPro" id="IPR001789">
    <property type="entry name" value="Sig_transdc_resp-reg_receiver"/>
</dbReference>
<dbReference type="AlphaFoldDB" id="A0A9X2RCW8"/>
<evidence type="ECO:0000256" key="5">
    <source>
        <dbReference type="ARBA" id="ARBA00023163"/>
    </source>
</evidence>
<dbReference type="InterPro" id="IPR039420">
    <property type="entry name" value="WalR-like"/>
</dbReference>
<comment type="caution">
    <text evidence="11">The sequence shown here is derived from an EMBL/GenBank/DDBJ whole genome shotgun (WGS) entry which is preliminary data.</text>
</comment>
<feature type="region of interest" description="Disordered" evidence="8">
    <location>
        <begin position="242"/>
        <end position="291"/>
    </location>
</feature>
<dbReference type="InterPro" id="IPR011006">
    <property type="entry name" value="CheY-like_superfamily"/>
</dbReference>
<dbReference type="SUPFAM" id="SSF52172">
    <property type="entry name" value="CheY-like"/>
    <property type="match status" value="1"/>
</dbReference>
<dbReference type="PANTHER" id="PTHR48111:SF21">
    <property type="entry name" value="DNA-BINDING DUAL MASTER TRANSCRIPTIONAL REGULATOR RPAA"/>
    <property type="match status" value="1"/>
</dbReference>
<proteinExistence type="predicted"/>
<feature type="domain" description="Response regulatory" evidence="9">
    <location>
        <begin position="14"/>
        <end position="129"/>
    </location>
</feature>
<dbReference type="GO" id="GO:0006355">
    <property type="term" value="P:regulation of DNA-templated transcription"/>
    <property type="evidence" value="ECO:0007669"/>
    <property type="project" value="InterPro"/>
</dbReference>
<dbReference type="GO" id="GO:0000976">
    <property type="term" value="F:transcription cis-regulatory region binding"/>
    <property type="evidence" value="ECO:0007669"/>
    <property type="project" value="TreeGrafter"/>
</dbReference>
<dbReference type="Proteomes" id="UP001155034">
    <property type="component" value="Unassembled WGS sequence"/>
</dbReference>
<feature type="modified residue" description="4-aspartylphosphate" evidence="6">
    <location>
        <position position="64"/>
    </location>
</feature>
<dbReference type="InterPro" id="IPR036388">
    <property type="entry name" value="WH-like_DNA-bd_sf"/>
</dbReference>
<dbReference type="CDD" id="cd00383">
    <property type="entry name" value="trans_reg_C"/>
    <property type="match status" value="1"/>
</dbReference>
<dbReference type="SMART" id="SM00862">
    <property type="entry name" value="Trans_reg_C"/>
    <property type="match status" value="1"/>
</dbReference>
<dbReference type="PROSITE" id="PS51755">
    <property type="entry name" value="OMPR_PHOB"/>
    <property type="match status" value="1"/>
</dbReference>
<dbReference type="GO" id="GO:0032993">
    <property type="term" value="C:protein-DNA complex"/>
    <property type="evidence" value="ECO:0007669"/>
    <property type="project" value="TreeGrafter"/>
</dbReference>